<dbReference type="InterPro" id="IPR000847">
    <property type="entry name" value="LysR_HTH_N"/>
</dbReference>
<dbReference type="Gene3D" id="3.40.190.10">
    <property type="entry name" value="Periplasmic binding protein-like II"/>
    <property type="match status" value="2"/>
</dbReference>
<dbReference type="InterPro" id="IPR005119">
    <property type="entry name" value="LysR_subst-bd"/>
</dbReference>
<name>A0A165SU48_9RHOB</name>
<evidence type="ECO:0000256" key="1">
    <source>
        <dbReference type="ARBA" id="ARBA00009437"/>
    </source>
</evidence>
<feature type="domain" description="HTH lysR-type" evidence="5">
    <location>
        <begin position="5"/>
        <end position="62"/>
    </location>
</feature>
<dbReference type="Gene3D" id="1.10.10.10">
    <property type="entry name" value="Winged helix-like DNA-binding domain superfamily/Winged helix DNA-binding domain"/>
    <property type="match status" value="1"/>
</dbReference>
<dbReference type="GO" id="GO:0006351">
    <property type="term" value="P:DNA-templated transcription"/>
    <property type="evidence" value="ECO:0007669"/>
    <property type="project" value="TreeGrafter"/>
</dbReference>
<dbReference type="SUPFAM" id="SSF46785">
    <property type="entry name" value="Winged helix' DNA-binding domain"/>
    <property type="match status" value="1"/>
</dbReference>
<reference evidence="6 7" key="1">
    <citation type="submission" date="2015-09" db="EMBL/GenBank/DDBJ databases">
        <title>Complete genome sequence of Defluviimonas alba cai42t isolated from an oilfield in Xinjiang.</title>
        <authorList>
            <person name="Geng S."/>
            <person name="Pan X."/>
            <person name="Wu X."/>
        </authorList>
    </citation>
    <scope>NUCLEOTIDE SEQUENCE [LARGE SCALE GENOMIC DNA]</scope>
    <source>
        <strain evidence="7">cai42</strain>
    </source>
</reference>
<dbReference type="PATRIC" id="fig|1335048.3.peg.4039"/>
<dbReference type="SUPFAM" id="SSF53850">
    <property type="entry name" value="Periplasmic binding protein-like II"/>
    <property type="match status" value="1"/>
</dbReference>
<dbReference type="PANTHER" id="PTHR30537:SF74">
    <property type="entry name" value="HTH-TYPE TRANSCRIPTIONAL REGULATOR TRPI"/>
    <property type="match status" value="1"/>
</dbReference>
<evidence type="ECO:0000313" key="7">
    <source>
        <dbReference type="Proteomes" id="UP000076128"/>
    </source>
</evidence>
<dbReference type="Pfam" id="PF03466">
    <property type="entry name" value="LysR_substrate"/>
    <property type="match status" value="1"/>
</dbReference>
<evidence type="ECO:0000313" key="6">
    <source>
        <dbReference type="EMBL" id="AMY71119.1"/>
    </source>
</evidence>
<dbReference type="KEGG" id="daa:AKL17_3897"/>
<dbReference type="Proteomes" id="UP000076128">
    <property type="component" value="Chromosome"/>
</dbReference>
<dbReference type="InterPro" id="IPR036388">
    <property type="entry name" value="WH-like_DNA-bd_sf"/>
</dbReference>
<dbReference type="InterPro" id="IPR058163">
    <property type="entry name" value="LysR-type_TF_proteobact-type"/>
</dbReference>
<gene>
    <name evidence="6" type="ORF">AKL17_3897</name>
</gene>
<sequence>MRRLPPLSALPAFEATARLGSVTAAGAELGRTHGAISKQIAHLSEDLGGGLFEKAGNGLKLTSRGERLRNASTALLDDLSALAQVLRSEQDERQIDILTSATFATRWLIPRLPRFYMRCPDVDLRLRMSGPQAVPDHDFDVLVSYDRLRSPTTDMDGQIIGDTSYGIVCAPGYPLQEMGHLWTAPVAFVQVGAPQSWQMWMRLADVEFRAEQEVEHAHHLLALEAAAAGLGVALAERRLVDQDLSTGRLVAPLGFRTVPGGLLAVVTPRASRRSTVAVLIEWLREEAL</sequence>
<dbReference type="InterPro" id="IPR036390">
    <property type="entry name" value="WH_DNA-bd_sf"/>
</dbReference>
<keyword evidence="7" id="KW-1185">Reference proteome</keyword>
<evidence type="ECO:0000259" key="5">
    <source>
        <dbReference type="PROSITE" id="PS50931"/>
    </source>
</evidence>
<dbReference type="GO" id="GO:0043565">
    <property type="term" value="F:sequence-specific DNA binding"/>
    <property type="evidence" value="ECO:0007669"/>
    <property type="project" value="TreeGrafter"/>
</dbReference>
<organism evidence="6 7">
    <name type="scientific">Frigidibacter mobilis</name>
    <dbReference type="NCBI Taxonomy" id="1335048"/>
    <lineage>
        <taxon>Bacteria</taxon>
        <taxon>Pseudomonadati</taxon>
        <taxon>Pseudomonadota</taxon>
        <taxon>Alphaproteobacteria</taxon>
        <taxon>Rhodobacterales</taxon>
        <taxon>Paracoccaceae</taxon>
        <taxon>Frigidibacter</taxon>
    </lineage>
</organism>
<dbReference type="AlphaFoldDB" id="A0A165SU48"/>
<dbReference type="EMBL" id="CP012661">
    <property type="protein sequence ID" value="AMY71119.1"/>
    <property type="molecule type" value="Genomic_DNA"/>
</dbReference>
<evidence type="ECO:0000256" key="2">
    <source>
        <dbReference type="ARBA" id="ARBA00023015"/>
    </source>
</evidence>
<keyword evidence="2" id="KW-0805">Transcription regulation</keyword>
<evidence type="ECO:0000256" key="3">
    <source>
        <dbReference type="ARBA" id="ARBA00023125"/>
    </source>
</evidence>
<dbReference type="PANTHER" id="PTHR30537">
    <property type="entry name" value="HTH-TYPE TRANSCRIPTIONAL REGULATOR"/>
    <property type="match status" value="1"/>
</dbReference>
<keyword evidence="4" id="KW-0804">Transcription</keyword>
<keyword evidence="3" id="KW-0238">DNA-binding</keyword>
<dbReference type="GO" id="GO:0003700">
    <property type="term" value="F:DNA-binding transcription factor activity"/>
    <property type="evidence" value="ECO:0007669"/>
    <property type="project" value="InterPro"/>
</dbReference>
<comment type="similarity">
    <text evidence="1">Belongs to the LysR transcriptional regulatory family.</text>
</comment>
<accession>A0A165SU48</accession>
<dbReference type="RefSeq" id="WP_066816010.1">
    <property type="nucleotide sequence ID" value="NZ_CP012661.1"/>
</dbReference>
<dbReference type="PROSITE" id="PS50931">
    <property type="entry name" value="HTH_LYSR"/>
    <property type="match status" value="1"/>
</dbReference>
<protein>
    <submittedName>
        <fullName evidence="6">LysR family transcriptional regulator</fullName>
    </submittedName>
</protein>
<dbReference type="Pfam" id="PF00126">
    <property type="entry name" value="HTH_1"/>
    <property type="match status" value="1"/>
</dbReference>
<dbReference type="OrthoDB" id="5526340at2"/>
<dbReference type="STRING" id="1335048.AKL17_3897"/>
<proteinExistence type="inferred from homology"/>
<evidence type="ECO:0000256" key="4">
    <source>
        <dbReference type="ARBA" id="ARBA00023163"/>
    </source>
</evidence>